<keyword evidence="3" id="KW-1185">Reference proteome</keyword>
<dbReference type="PANTHER" id="PTHR34512">
    <property type="entry name" value="CELL SURFACE PROTEIN"/>
    <property type="match status" value="1"/>
</dbReference>
<accession>A0ABW0KPA2</accession>
<feature type="domain" description="Pyrrolo-quinoline quinone repeat" evidence="1">
    <location>
        <begin position="84"/>
        <end position="339"/>
    </location>
</feature>
<sequence length="413" mass="45251">MKHTLPLIFALGSFVSLHAENWPMWRGANGDGTCAEAGLPEKWSQTENVVWKVELPERGNSTPVVWGDKVFVTQAIEKEGKRLLLCFDKKTGRQMWEAGTIYREPELTHGTNPYCSASPATDGERVVVFFASAGVFCYDMNGKELWKRTDLGKQHHIWGNGTSPVLAGDRVFLNFGPGENTVLHCFDKKTGKTLWQHKEPGGASGEGEAKKWLGSWGDPLLRKVGGHEELMMGYPTRACAFDPQSGKELWTCGGLTNLVYNSPLYADGVMIAMSGYNGAALAVKAGGSGDVTESHRVWHLPKVSQRIGSGVVHDGYHYILSDGGIAECRDLKTGAMVFQERLKGNNWSSLVLSADGKCYAANQIGDCFVFKASPKFELLATNSLGEKIIGSIAVSDGRLFIRGYKHLWCIGRK</sequence>
<dbReference type="RefSeq" id="WP_377164706.1">
    <property type="nucleotide sequence ID" value="NZ_JBHSMQ010000002.1"/>
</dbReference>
<evidence type="ECO:0000259" key="1">
    <source>
        <dbReference type="Pfam" id="PF13360"/>
    </source>
</evidence>
<dbReference type="InterPro" id="IPR015943">
    <property type="entry name" value="WD40/YVTN_repeat-like_dom_sf"/>
</dbReference>
<evidence type="ECO:0000313" key="2">
    <source>
        <dbReference type="EMBL" id="MFC5454532.1"/>
    </source>
</evidence>
<name>A0ABW0KPA2_9BACT</name>
<dbReference type="SUPFAM" id="SSF50998">
    <property type="entry name" value="Quinoprotein alcohol dehydrogenase-like"/>
    <property type="match status" value="1"/>
</dbReference>
<reference evidence="3" key="1">
    <citation type="journal article" date="2019" name="Int. J. Syst. Evol. Microbiol.">
        <title>The Global Catalogue of Microorganisms (GCM) 10K type strain sequencing project: providing services to taxonomists for standard genome sequencing and annotation.</title>
        <authorList>
            <consortium name="The Broad Institute Genomics Platform"/>
            <consortium name="The Broad Institute Genome Sequencing Center for Infectious Disease"/>
            <person name="Wu L."/>
            <person name="Ma J."/>
        </authorList>
    </citation>
    <scope>NUCLEOTIDE SEQUENCE [LARGE SCALE GENOMIC DNA]</scope>
    <source>
        <strain evidence="3">CGMCC 4.1469</strain>
    </source>
</reference>
<gene>
    <name evidence="2" type="ORF">ACFQDI_06655</name>
</gene>
<dbReference type="InterPro" id="IPR002372">
    <property type="entry name" value="PQQ_rpt_dom"/>
</dbReference>
<organism evidence="2 3">
    <name type="scientific">Prosthecobacter fluviatilis</name>
    <dbReference type="NCBI Taxonomy" id="445931"/>
    <lineage>
        <taxon>Bacteria</taxon>
        <taxon>Pseudomonadati</taxon>
        <taxon>Verrucomicrobiota</taxon>
        <taxon>Verrucomicrobiia</taxon>
        <taxon>Verrucomicrobiales</taxon>
        <taxon>Verrucomicrobiaceae</taxon>
        <taxon>Prosthecobacter</taxon>
    </lineage>
</organism>
<dbReference type="EMBL" id="JBHSMQ010000002">
    <property type="protein sequence ID" value="MFC5454532.1"/>
    <property type="molecule type" value="Genomic_DNA"/>
</dbReference>
<protein>
    <submittedName>
        <fullName evidence="2">PQQ-binding-like beta-propeller repeat protein</fullName>
    </submittedName>
</protein>
<dbReference type="InterPro" id="IPR018391">
    <property type="entry name" value="PQQ_b-propeller_rpt"/>
</dbReference>
<evidence type="ECO:0000313" key="3">
    <source>
        <dbReference type="Proteomes" id="UP001596052"/>
    </source>
</evidence>
<dbReference type="SMART" id="SM00564">
    <property type="entry name" value="PQQ"/>
    <property type="match status" value="3"/>
</dbReference>
<dbReference type="PANTHER" id="PTHR34512:SF30">
    <property type="entry name" value="OUTER MEMBRANE PROTEIN ASSEMBLY FACTOR BAMB"/>
    <property type="match status" value="1"/>
</dbReference>
<dbReference type="Gene3D" id="2.130.10.10">
    <property type="entry name" value="YVTN repeat-like/Quinoprotein amine dehydrogenase"/>
    <property type="match status" value="2"/>
</dbReference>
<dbReference type="Pfam" id="PF13360">
    <property type="entry name" value="PQQ_2"/>
    <property type="match status" value="1"/>
</dbReference>
<comment type="caution">
    <text evidence="2">The sequence shown here is derived from an EMBL/GenBank/DDBJ whole genome shotgun (WGS) entry which is preliminary data.</text>
</comment>
<proteinExistence type="predicted"/>
<dbReference type="Proteomes" id="UP001596052">
    <property type="component" value="Unassembled WGS sequence"/>
</dbReference>
<dbReference type="InterPro" id="IPR011047">
    <property type="entry name" value="Quinoprotein_ADH-like_sf"/>
</dbReference>